<evidence type="ECO:0000313" key="3">
    <source>
        <dbReference type="Proteomes" id="UP000186705"/>
    </source>
</evidence>
<accession>A0A1U7NQ54</accession>
<dbReference type="AlphaFoldDB" id="A0A1U7NQ54"/>
<feature type="transmembrane region" description="Helical" evidence="1">
    <location>
        <begin position="197"/>
        <end position="221"/>
    </location>
</feature>
<feature type="transmembrane region" description="Helical" evidence="1">
    <location>
        <begin position="76"/>
        <end position="99"/>
    </location>
</feature>
<feature type="transmembrane region" description="Helical" evidence="1">
    <location>
        <begin position="6"/>
        <end position="25"/>
    </location>
</feature>
<dbReference type="STRING" id="1862672.BO225_01465"/>
<feature type="transmembrane region" description="Helical" evidence="1">
    <location>
        <begin position="45"/>
        <end position="70"/>
    </location>
</feature>
<comment type="caution">
    <text evidence="2">The sequence shown here is derived from an EMBL/GenBank/DDBJ whole genome shotgun (WGS) entry which is preliminary data.</text>
</comment>
<reference evidence="2 3" key="1">
    <citation type="submission" date="2016-11" db="EMBL/GenBank/DDBJ databases">
        <title>Description of two novel members of the family Erysipelotrichaceae: Ileibacterium lipovorans gen. nov., sp. nov. and Dubosiella newyorkensis, gen. nov., sp. nov.</title>
        <authorList>
            <person name="Cox L.M."/>
            <person name="Sohn J."/>
            <person name="Tyrrell K.L."/>
            <person name="Citron D.M."/>
            <person name="Lawson P.A."/>
            <person name="Patel N.B."/>
            <person name="Iizumi T."/>
            <person name="Perez-Perez G.I."/>
            <person name="Goldstein E.J."/>
            <person name="Blaser M.J."/>
        </authorList>
    </citation>
    <scope>NUCLEOTIDE SEQUENCE [LARGE SCALE GENOMIC DNA]</scope>
    <source>
        <strain evidence="2 3">NYU-BL-A4</strain>
    </source>
</reference>
<sequence>MNTWIYLGSIIVAGILFALIPENKLRKYLSIFSFKKFGIRKKKRWNALIDDLGNGFQVLSFLFCLFFWAIPYFEYFYALWLFFTLLCALSRACLIASAFGKGKQAKVKAALVRVFLFYTGCIGGAAALGAFNHGIAYASFPIFLDHIEARRFMDYMYFLTDPTFFFVLLEFILLVTPLMVLWSHFRYMRTERTLRAANIYTFVFKMLLLNVCLFGLSYYGFSFINSVYHVEYTQT</sequence>
<protein>
    <submittedName>
        <fullName evidence="2">Uncharacterized protein</fullName>
    </submittedName>
</protein>
<keyword evidence="3" id="KW-1185">Reference proteome</keyword>
<evidence type="ECO:0000256" key="1">
    <source>
        <dbReference type="SAM" id="Phobius"/>
    </source>
</evidence>
<keyword evidence="1" id="KW-0812">Transmembrane</keyword>
<keyword evidence="1" id="KW-0472">Membrane</keyword>
<dbReference type="Proteomes" id="UP000186705">
    <property type="component" value="Unassembled WGS sequence"/>
</dbReference>
<keyword evidence="1" id="KW-1133">Transmembrane helix</keyword>
<dbReference type="EMBL" id="MPKA01000042">
    <property type="protein sequence ID" value="OLU47767.1"/>
    <property type="molecule type" value="Genomic_DNA"/>
</dbReference>
<organism evidence="2 3">
    <name type="scientific">Dubosiella newyorkensis</name>
    <dbReference type="NCBI Taxonomy" id="1862672"/>
    <lineage>
        <taxon>Bacteria</taxon>
        <taxon>Bacillati</taxon>
        <taxon>Bacillota</taxon>
        <taxon>Erysipelotrichia</taxon>
        <taxon>Erysipelotrichales</taxon>
        <taxon>Erysipelotrichaceae</taxon>
        <taxon>Dubosiella</taxon>
    </lineage>
</organism>
<gene>
    <name evidence="2" type="ORF">BO225_01465</name>
</gene>
<dbReference type="OrthoDB" id="1648800at2"/>
<feature type="transmembrane region" description="Helical" evidence="1">
    <location>
        <begin position="164"/>
        <end position="185"/>
    </location>
</feature>
<dbReference type="RefSeq" id="WP_076340513.1">
    <property type="nucleotide sequence ID" value="NZ_JBGNFS010000017.1"/>
</dbReference>
<proteinExistence type="predicted"/>
<evidence type="ECO:0000313" key="2">
    <source>
        <dbReference type="EMBL" id="OLU47767.1"/>
    </source>
</evidence>
<dbReference type="GeneID" id="78274615"/>
<name>A0A1U7NQ54_9FIRM</name>
<feature type="transmembrane region" description="Helical" evidence="1">
    <location>
        <begin position="111"/>
        <end position="144"/>
    </location>
</feature>